<dbReference type="Pfam" id="PF02785">
    <property type="entry name" value="Biotin_carb_C"/>
    <property type="match status" value="1"/>
</dbReference>
<evidence type="ECO:0000256" key="2">
    <source>
        <dbReference type="ARBA" id="ARBA00022741"/>
    </source>
</evidence>
<dbReference type="InterPro" id="IPR050856">
    <property type="entry name" value="Biotin_carboxylase_complex"/>
</dbReference>
<keyword evidence="4" id="KW-0092">Biotin</keyword>
<gene>
    <name evidence="8" type="ORF">ACFOY1_00310</name>
</gene>
<dbReference type="InterPro" id="IPR011764">
    <property type="entry name" value="Biotin_carboxylation_dom"/>
</dbReference>
<dbReference type="RefSeq" id="WP_217962905.1">
    <property type="nucleotide sequence ID" value="NZ_JAHTBN010000001.1"/>
</dbReference>
<organism evidence="8 9">
    <name type="scientific">Candidimonas humi</name>
    <dbReference type="NCBI Taxonomy" id="683355"/>
    <lineage>
        <taxon>Bacteria</taxon>
        <taxon>Pseudomonadati</taxon>
        <taxon>Pseudomonadota</taxon>
        <taxon>Betaproteobacteria</taxon>
        <taxon>Burkholderiales</taxon>
        <taxon>Alcaligenaceae</taxon>
        <taxon>Candidimonas</taxon>
    </lineage>
</organism>
<comment type="caution">
    <text evidence="8">The sequence shown here is derived from an EMBL/GenBank/DDBJ whole genome shotgun (WGS) entry which is preliminary data.</text>
</comment>
<dbReference type="PROSITE" id="PS50975">
    <property type="entry name" value="ATP_GRASP"/>
    <property type="match status" value="1"/>
</dbReference>
<reference evidence="9" key="1">
    <citation type="journal article" date="2019" name="Int. J. Syst. Evol. Microbiol.">
        <title>The Global Catalogue of Microorganisms (GCM) 10K type strain sequencing project: providing services to taxonomists for standard genome sequencing and annotation.</title>
        <authorList>
            <consortium name="The Broad Institute Genomics Platform"/>
            <consortium name="The Broad Institute Genome Sequencing Center for Infectious Disease"/>
            <person name="Wu L."/>
            <person name="Ma J."/>
        </authorList>
    </citation>
    <scope>NUCLEOTIDE SEQUENCE [LARGE SCALE GENOMIC DNA]</scope>
    <source>
        <strain evidence="9">LMG 24813</strain>
    </source>
</reference>
<sequence>MFNKVLVANRGAIAARVIRALRALGIKSAAVYSEADAHLGYLAQADEAWPIGPADPKASYLNQDALLDVMKKSGADGLHPGYGFLSENAEFASRVQASGACFIGPDPKWIAAMGHKTRARELMARHGMVMAPSSGLLGEDIDAALRAAQMLGYPVLVKPAAGGGGIGMMRARDAAELAKALEQARSLSRRSFGSAEIYLENLLERPRHIEFQVLADRHGNVRHVFERDCSIQRRYQKVLEESPAPLLERATVERTADHIVEVLRRLPYDVIGTVETLHEQGDDFRFLEMNTRLQVEHAVTEEITGVDLVAAQVRLAAGARLDEVLPPELQTRGHAIEARLYAEDPVRFYPSPGPLKTYRIPTGPGIRVETGYAESDVVTPWYDPLVAKIIAHGDTRAQAIERLRQTLDGTVIAGIKHNIPFLLRVLNSEEFQAGRVHTGLATQLA</sequence>
<protein>
    <submittedName>
        <fullName evidence="8">Acetyl/propionyl/methylcrotonyl-CoA carboxylase subunit alpha</fullName>
    </submittedName>
</protein>
<evidence type="ECO:0000259" key="7">
    <source>
        <dbReference type="PROSITE" id="PS50979"/>
    </source>
</evidence>
<keyword evidence="3 5" id="KW-0067">ATP-binding</keyword>
<evidence type="ECO:0000313" key="8">
    <source>
        <dbReference type="EMBL" id="MFC4199379.1"/>
    </source>
</evidence>
<dbReference type="InterPro" id="IPR005481">
    <property type="entry name" value="BC-like_N"/>
</dbReference>
<dbReference type="PROSITE" id="PS00867">
    <property type="entry name" value="CPSASE_2"/>
    <property type="match status" value="1"/>
</dbReference>
<dbReference type="PROSITE" id="PS50979">
    <property type="entry name" value="BC"/>
    <property type="match status" value="1"/>
</dbReference>
<dbReference type="SMART" id="SM00878">
    <property type="entry name" value="Biotin_carb_C"/>
    <property type="match status" value="1"/>
</dbReference>
<evidence type="ECO:0000259" key="6">
    <source>
        <dbReference type="PROSITE" id="PS50975"/>
    </source>
</evidence>
<dbReference type="EMBL" id="JBHSBV010000001">
    <property type="protein sequence ID" value="MFC4199379.1"/>
    <property type="molecule type" value="Genomic_DNA"/>
</dbReference>
<keyword evidence="1" id="KW-0436">Ligase</keyword>
<dbReference type="PANTHER" id="PTHR18866">
    <property type="entry name" value="CARBOXYLASE:PYRUVATE/ACETYL-COA/PROPIONYL-COA CARBOXYLASE"/>
    <property type="match status" value="1"/>
</dbReference>
<dbReference type="Pfam" id="PF00289">
    <property type="entry name" value="Biotin_carb_N"/>
    <property type="match status" value="1"/>
</dbReference>
<keyword evidence="9" id="KW-1185">Reference proteome</keyword>
<feature type="domain" description="Biotin carboxylation" evidence="7">
    <location>
        <begin position="1"/>
        <end position="445"/>
    </location>
</feature>
<proteinExistence type="predicted"/>
<dbReference type="Pfam" id="PF02786">
    <property type="entry name" value="CPSase_L_D2"/>
    <property type="match status" value="1"/>
</dbReference>
<dbReference type="InterPro" id="IPR005479">
    <property type="entry name" value="CPAse_ATP-bd"/>
</dbReference>
<dbReference type="InterPro" id="IPR005482">
    <property type="entry name" value="Biotin_COase_C"/>
</dbReference>
<dbReference type="PANTHER" id="PTHR18866:SF33">
    <property type="entry name" value="METHYLCROTONOYL-COA CARBOXYLASE SUBUNIT ALPHA, MITOCHONDRIAL-RELATED"/>
    <property type="match status" value="1"/>
</dbReference>
<accession>A0ABV8NSI6</accession>
<evidence type="ECO:0000313" key="9">
    <source>
        <dbReference type="Proteomes" id="UP001595848"/>
    </source>
</evidence>
<dbReference type="PROSITE" id="PS00866">
    <property type="entry name" value="CPSASE_1"/>
    <property type="match status" value="1"/>
</dbReference>
<evidence type="ECO:0000256" key="5">
    <source>
        <dbReference type="PROSITE-ProRule" id="PRU00409"/>
    </source>
</evidence>
<dbReference type="Proteomes" id="UP001595848">
    <property type="component" value="Unassembled WGS sequence"/>
</dbReference>
<evidence type="ECO:0000256" key="3">
    <source>
        <dbReference type="ARBA" id="ARBA00022840"/>
    </source>
</evidence>
<evidence type="ECO:0000256" key="4">
    <source>
        <dbReference type="ARBA" id="ARBA00023267"/>
    </source>
</evidence>
<evidence type="ECO:0000256" key="1">
    <source>
        <dbReference type="ARBA" id="ARBA00022598"/>
    </source>
</evidence>
<keyword evidence="2 5" id="KW-0547">Nucleotide-binding</keyword>
<name>A0ABV8NSI6_9BURK</name>
<dbReference type="InterPro" id="IPR011761">
    <property type="entry name" value="ATP-grasp"/>
</dbReference>
<feature type="domain" description="ATP-grasp" evidence="6">
    <location>
        <begin position="120"/>
        <end position="317"/>
    </location>
</feature>